<dbReference type="InterPro" id="IPR029056">
    <property type="entry name" value="Ribokinase-like"/>
</dbReference>
<comment type="caution">
    <text evidence="1">The sequence shown here is derived from an EMBL/GenBank/DDBJ whole genome shotgun (WGS) entry which is preliminary data.</text>
</comment>
<gene>
    <name evidence="1" type="ORF">S03H2_65358</name>
</gene>
<organism evidence="1">
    <name type="scientific">marine sediment metagenome</name>
    <dbReference type="NCBI Taxonomy" id="412755"/>
    <lineage>
        <taxon>unclassified sequences</taxon>
        <taxon>metagenomes</taxon>
        <taxon>ecological metagenomes</taxon>
    </lineage>
</organism>
<name>X1JXP3_9ZZZZ</name>
<proteinExistence type="predicted"/>
<dbReference type="SUPFAM" id="SSF53613">
    <property type="entry name" value="Ribokinase-like"/>
    <property type="match status" value="1"/>
</dbReference>
<accession>X1JXP3</accession>
<reference evidence="1" key="1">
    <citation type="journal article" date="2014" name="Front. Microbiol.">
        <title>High frequency of phylogenetically diverse reductive dehalogenase-homologous genes in deep subseafloor sedimentary metagenomes.</title>
        <authorList>
            <person name="Kawai M."/>
            <person name="Futagami T."/>
            <person name="Toyoda A."/>
            <person name="Takaki Y."/>
            <person name="Nishi S."/>
            <person name="Hori S."/>
            <person name="Arai W."/>
            <person name="Tsubouchi T."/>
            <person name="Morono Y."/>
            <person name="Uchiyama I."/>
            <person name="Ito T."/>
            <person name="Fujiyama A."/>
            <person name="Inagaki F."/>
            <person name="Takami H."/>
        </authorList>
    </citation>
    <scope>NUCLEOTIDE SEQUENCE</scope>
    <source>
        <strain evidence="1">Expedition CK06-06</strain>
    </source>
</reference>
<dbReference type="EMBL" id="BARU01042552">
    <property type="protein sequence ID" value="GAH86165.1"/>
    <property type="molecule type" value="Genomic_DNA"/>
</dbReference>
<sequence length="206" mass="23270">MEGEVTSYTIVLSPPGMDRMFLHNPGANDTFTSRDINFDLVSRAKLFHLGYPPLMRKLYENEGREMAEIFRKAKDSGVTTSLDFTLPDPESPSGKVNWPKILEKTLPYVDIFLPSAEEILFMLRKDKFFQLEKKGDILAQLKGEDLSSLSGEMLNYGVKIAAIKCGYRGFYVKTASEDKLSQIGFAGPGDRGNWSGRELWEPTYHV</sequence>
<feature type="non-terminal residue" evidence="1">
    <location>
        <position position="206"/>
    </location>
</feature>
<dbReference type="AlphaFoldDB" id="X1JXP3"/>
<protein>
    <submittedName>
        <fullName evidence="1">Uncharacterized protein</fullName>
    </submittedName>
</protein>
<dbReference type="Gene3D" id="3.40.1190.20">
    <property type="match status" value="1"/>
</dbReference>
<evidence type="ECO:0000313" key="1">
    <source>
        <dbReference type="EMBL" id="GAH86165.1"/>
    </source>
</evidence>